<accession>A0ABV4KV94</accession>
<protein>
    <submittedName>
        <fullName evidence="1">SEC-C domain-containing protein</fullName>
    </submittedName>
</protein>
<organism evidence="1 2">
    <name type="scientific">Vibrio atlanticus</name>
    <dbReference type="NCBI Taxonomy" id="693153"/>
    <lineage>
        <taxon>Bacteria</taxon>
        <taxon>Pseudomonadati</taxon>
        <taxon>Pseudomonadota</taxon>
        <taxon>Gammaproteobacteria</taxon>
        <taxon>Vibrionales</taxon>
        <taxon>Vibrionaceae</taxon>
        <taxon>Vibrio</taxon>
    </lineage>
</organism>
<gene>
    <name evidence="1" type="ORF">ACED57_24325</name>
</gene>
<dbReference type="SUPFAM" id="SSF103642">
    <property type="entry name" value="Sec-C motif"/>
    <property type="match status" value="1"/>
</dbReference>
<proteinExistence type="predicted"/>
<dbReference type="RefSeq" id="WP_157939755.1">
    <property type="nucleotide sequence ID" value="NZ_JBFSTG010000143.1"/>
</dbReference>
<reference evidence="1 2" key="1">
    <citation type="submission" date="2024-06" db="EMBL/GenBank/DDBJ databases">
        <authorList>
            <person name="Steensen K."/>
            <person name="Seneca J."/>
            <person name="Bartlau N."/>
            <person name="Yu A.X."/>
            <person name="Polz M.F."/>
        </authorList>
    </citation>
    <scope>NUCLEOTIDE SEQUENCE [LARGE SCALE GENOMIC DNA]</scope>
    <source>
        <strain evidence="1 2">1F9</strain>
    </source>
</reference>
<evidence type="ECO:0000313" key="2">
    <source>
        <dbReference type="Proteomes" id="UP001569175"/>
    </source>
</evidence>
<dbReference type="InterPro" id="IPR004027">
    <property type="entry name" value="SEC_C_motif"/>
</dbReference>
<dbReference type="Gene3D" id="3.10.450.50">
    <property type="match status" value="1"/>
</dbReference>
<comment type="caution">
    <text evidence="1">The sequence shown here is derived from an EMBL/GenBank/DDBJ whole genome shotgun (WGS) entry which is preliminary data.</text>
</comment>
<dbReference type="Proteomes" id="UP001569175">
    <property type="component" value="Unassembled WGS sequence"/>
</dbReference>
<sequence length="371" mass="42140">MGDNKLRNNPCWCGSGKKYKKCHQIREDQEAISRRELEAYSKSVRNKKVCSVSNLFPDECTSKIINAHTISKSGSLLEIAESGHVMGAKPSLSGLIKHEGKLVLEKVGVKKASTFTGFCSVHDKDLFIPLEDEPITLTQQQLFLLAYRGFCREYFNKESNKKTVDMMKEADRGKGIETQIHMQKHASLFDSGVDLALRDLRYLKSKLDPVLTGDNFSAINHCVIEFKSVPKLLVSSMIAPEMDFHGNRLQTLGIQDQVFEYIFFNCIAYDGKGAFIFSWLPEHNNYCNKFIDSLLALDENHISNALVRFCYSFSENTWSTPSWWDSQSKEAQNSIEARLLQGTPVALHPLDCLIDDGHEFNAFDIHRILRI</sequence>
<dbReference type="Pfam" id="PF02810">
    <property type="entry name" value="SEC-C"/>
    <property type="match status" value="1"/>
</dbReference>
<name>A0ABV4KV94_9VIBR</name>
<keyword evidence="2" id="KW-1185">Reference proteome</keyword>
<evidence type="ECO:0000313" key="1">
    <source>
        <dbReference type="EMBL" id="MEZ8056218.1"/>
    </source>
</evidence>
<dbReference type="EMBL" id="JBGOOL010000152">
    <property type="protein sequence ID" value="MEZ8056218.1"/>
    <property type="molecule type" value="Genomic_DNA"/>
</dbReference>